<feature type="transmembrane region" description="Helical" evidence="1">
    <location>
        <begin position="20"/>
        <end position="40"/>
    </location>
</feature>
<sequence>MPRCTDTLPLGFAVRRRTAAYLAFIAVHSFVFTFQSLQLLRAWTAGDTSAFPADADVAPWSYLVVNAVIYAAGFGLVALGHRLRSRRAARPAAAADLAG</sequence>
<dbReference type="RefSeq" id="WP_203766008.1">
    <property type="nucleotide sequence ID" value="NZ_BAAAYJ010000086.1"/>
</dbReference>
<evidence type="ECO:0000256" key="1">
    <source>
        <dbReference type="SAM" id="Phobius"/>
    </source>
</evidence>
<dbReference type="EMBL" id="BOMQ01000017">
    <property type="protein sequence ID" value="GIE47771.1"/>
    <property type="molecule type" value="Genomic_DNA"/>
</dbReference>
<reference evidence="2" key="1">
    <citation type="submission" date="2021-01" db="EMBL/GenBank/DDBJ databases">
        <title>Whole genome shotgun sequence of Actinoplanes nipponensis NBRC 14063.</title>
        <authorList>
            <person name="Komaki H."/>
            <person name="Tamura T."/>
        </authorList>
    </citation>
    <scope>NUCLEOTIDE SEQUENCE</scope>
    <source>
        <strain evidence="2">NBRC 14063</strain>
    </source>
</reference>
<comment type="caution">
    <text evidence="2">The sequence shown here is derived from an EMBL/GenBank/DDBJ whole genome shotgun (WGS) entry which is preliminary data.</text>
</comment>
<dbReference type="Proteomes" id="UP000647172">
    <property type="component" value="Unassembled WGS sequence"/>
</dbReference>
<dbReference type="AlphaFoldDB" id="A0A919JCB1"/>
<name>A0A919JCB1_9ACTN</name>
<keyword evidence="1" id="KW-1133">Transmembrane helix</keyword>
<proteinExistence type="predicted"/>
<evidence type="ECO:0000313" key="2">
    <source>
        <dbReference type="EMBL" id="GIE47771.1"/>
    </source>
</evidence>
<protein>
    <submittedName>
        <fullName evidence="2">Uncharacterized protein</fullName>
    </submittedName>
</protein>
<keyword evidence="1" id="KW-0812">Transmembrane</keyword>
<feature type="transmembrane region" description="Helical" evidence="1">
    <location>
        <begin position="60"/>
        <end position="80"/>
    </location>
</feature>
<gene>
    <name evidence="2" type="ORF">Ani05nite_13050</name>
</gene>
<keyword evidence="3" id="KW-1185">Reference proteome</keyword>
<evidence type="ECO:0000313" key="3">
    <source>
        <dbReference type="Proteomes" id="UP000647172"/>
    </source>
</evidence>
<keyword evidence="1" id="KW-0472">Membrane</keyword>
<accession>A0A919JCB1</accession>
<organism evidence="2 3">
    <name type="scientific">Actinoplanes nipponensis</name>
    <dbReference type="NCBI Taxonomy" id="135950"/>
    <lineage>
        <taxon>Bacteria</taxon>
        <taxon>Bacillati</taxon>
        <taxon>Actinomycetota</taxon>
        <taxon>Actinomycetes</taxon>
        <taxon>Micromonosporales</taxon>
        <taxon>Micromonosporaceae</taxon>
        <taxon>Actinoplanes</taxon>
    </lineage>
</organism>